<dbReference type="Proteomes" id="UP000199251">
    <property type="component" value="Unassembled WGS sequence"/>
</dbReference>
<dbReference type="AlphaFoldDB" id="A0A0E4CM75"/>
<evidence type="ECO:0000313" key="2">
    <source>
        <dbReference type="Proteomes" id="UP000199251"/>
    </source>
</evidence>
<gene>
    <name evidence="1" type="ORF">BN1232_01458</name>
</gene>
<sequence length="58" mass="6080">MIHRSAKSPINWRPRLLTCAEQYPRGVLGLSKVAAGGGGAAHIDSNIGAGRCPKLRLG</sequence>
<proteinExistence type="predicted"/>
<reference evidence="1 2" key="1">
    <citation type="submission" date="2015-03" db="EMBL/GenBank/DDBJ databases">
        <authorList>
            <person name="Urmite Genomes"/>
        </authorList>
    </citation>
    <scope>NUCLEOTIDE SEQUENCE [LARGE SCALE GENOMIC DNA]</scope>
    <source>
        <strain evidence="1 2">CSUR P1491</strain>
    </source>
</reference>
<organism evidence="1 2">
    <name type="scientific">Mycobacterium lentiflavum</name>
    <dbReference type="NCBI Taxonomy" id="141349"/>
    <lineage>
        <taxon>Bacteria</taxon>
        <taxon>Bacillati</taxon>
        <taxon>Actinomycetota</taxon>
        <taxon>Actinomycetes</taxon>
        <taxon>Mycobacteriales</taxon>
        <taxon>Mycobacteriaceae</taxon>
        <taxon>Mycobacterium</taxon>
        <taxon>Mycobacterium simiae complex</taxon>
    </lineage>
</organism>
<dbReference type="EMBL" id="CTEE01000001">
    <property type="protein sequence ID" value="CQD08149.1"/>
    <property type="molecule type" value="Genomic_DNA"/>
</dbReference>
<accession>A0A0E4CM75</accession>
<evidence type="ECO:0000313" key="1">
    <source>
        <dbReference type="EMBL" id="CQD08149.1"/>
    </source>
</evidence>
<protein>
    <submittedName>
        <fullName evidence="1">Uncharacterized protein</fullName>
    </submittedName>
</protein>
<dbReference type="STRING" id="141349.BN1232_01458"/>
<name>A0A0E4CM75_MYCLN</name>